<evidence type="ECO:0000313" key="2">
    <source>
        <dbReference type="EMBL" id="HGU59354.1"/>
    </source>
</evidence>
<proteinExistence type="predicted"/>
<dbReference type="EMBL" id="DTAK01000025">
    <property type="protein sequence ID" value="HGU59354.1"/>
    <property type="molecule type" value="Genomic_DNA"/>
</dbReference>
<organism evidence="1">
    <name type="scientific">Geoglobus ahangari</name>
    <dbReference type="NCBI Taxonomy" id="113653"/>
    <lineage>
        <taxon>Archaea</taxon>
        <taxon>Methanobacteriati</taxon>
        <taxon>Methanobacteriota</taxon>
        <taxon>Archaeoglobi</taxon>
        <taxon>Archaeoglobales</taxon>
        <taxon>Archaeoglobaceae</taxon>
        <taxon>Geoglobus</taxon>
    </lineage>
</organism>
<dbReference type="EMBL" id="DTPI01000030">
    <property type="protein sequence ID" value="HGE66467.1"/>
    <property type="molecule type" value="Genomic_DNA"/>
</dbReference>
<dbReference type="AlphaFoldDB" id="A0A7C3UIP4"/>
<accession>A0A7C3UIP4</accession>
<gene>
    <name evidence="2" type="ORF">ENT89_04120</name>
    <name evidence="1" type="ORF">ENX77_05030</name>
</gene>
<name>A0A7C3UIP4_9EURY</name>
<evidence type="ECO:0000313" key="1">
    <source>
        <dbReference type="EMBL" id="HGE66467.1"/>
    </source>
</evidence>
<reference evidence="1" key="1">
    <citation type="journal article" date="2020" name="mSystems">
        <title>Genome- and Community-Level Interaction Insights into Carbon Utilization and Element Cycling Functions of Hydrothermarchaeota in Hydrothermal Sediment.</title>
        <authorList>
            <person name="Zhou Z."/>
            <person name="Liu Y."/>
            <person name="Xu W."/>
            <person name="Pan J."/>
            <person name="Luo Z.H."/>
            <person name="Li M."/>
        </authorList>
    </citation>
    <scope>NUCLEOTIDE SEQUENCE [LARGE SCALE GENOMIC DNA]</scope>
    <source>
        <strain evidence="2">SpSt-62</strain>
        <strain evidence="1">SpSt-97</strain>
    </source>
</reference>
<protein>
    <submittedName>
        <fullName evidence="1">Uncharacterized protein</fullName>
    </submittedName>
</protein>
<sequence>MRIKATIDEFREWLEKRGYKERMGEEGFETFLNTGFPSLFFANSALLYAFIYTKLGVPSERINERIRFELAKRITAIFVERDYLEIEFA</sequence>
<comment type="caution">
    <text evidence="1">The sequence shown here is derived from an EMBL/GenBank/DDBJ whole genome shotgun (WGS) entry which is preliminary data.</text>
</comment>